<evidence type="ECO:0000256" key="1">
    <source>
        <dbReference type="ARBA" id="ARBA00023015"/>
    </source>
</evidence>
<evidence type="ECO:0000256" key="3">
    <source>
        <dbReference type="ARBA" id="ARBA00023163"/>
    </source>
</evidence>
<dbReference type="RefSeq" id="WP_209976995.1">
    <property type="nucleotide sequence ID" value="NZ_JAGGLB010000031.1"/>
</dbReference>
<dbReference type="Gene3D" id="1.10.10.60">
    <property type="entry name" value="Homeodomain-like"/>
    <property type="match status" value="2"/>
</dbReference>
<dbReference type="Pfam" id="PF12833">
    <property type="entry name" value="HTH_18"/>
    <property type="match status" value="1"/>
</dbReference>
<comment type="caution">
    <text evidence="5">The sequence shown here is derived from an EMBL/GenBank/DDBJ whole genome shotgun (WGS) entry which is preliminary data.</text>
</comment>
<evidence type="ECO:0000313" key="5">
    <source>
        <dbReference type="EMBL" id="MBP1995185.1"/>
    </source>
</evidence>
<evidence type="ECO:0000259" key="4">
    <source>
        <dbReference type="PROSITE" id="PS01124"/>
    </source>
</evidence>
<proteinExistence type="predicted"/>
<dbReference type="PROSITE" id="PS01124">
    <property type="entry name" value="HTH_ARAC_FAMILY_2"/>
    <property type="match status" value="1"/>
</dbReference>
<keyword evidence="6" id="KW-1185">Reference proteome</keyword>
<dbReference type="InterPro" id="IPR018060">
    <property type="entry name" value="HTH_AraC"/>
</dbReference>
<dbReference type="Pfam" id="PF17853">
    <property type="entry name" value="GGDEF_2"/>
    <property type="match status" value="1"/>
</dbReference>
<evidence type="ECO:0000313" key="6">
    <source>
        <dbReference type="Proteomes" id="UP001519287"/>
    </source>
</evidence>
<gene>
    <name evidence="5" type="ORF">J2Z66_006827</name>
</gene>
<dbReference type="InterPro" id="IPR018062">
    <property type="entry name" value="HTH_AraC-typ_CS"/>
</dbReference>
<keyword evidence="3" id="KW-0804">Transcription</keyword>
<keyword evidence="1" id="KW-0805">Transcription regulation</keyword>
<accession>A0ABS4J7F6</accession>
<evidence type="ECO:0000256" key="2">
    <source>
        <dbReference type="ARBA" id="ARBA00023125"/>
    </source>
</evidence>
<sequence length="398" mass="45549">MNFDVAQAAFSHLLISGTLVHEGSFVDMQKRLGIHIHPRLVMVVSIDRYPDLSISKPFAWREEIGQQLVEALHEAILVPFLWVWVGEGVLALLVDLPSEEPSGLSIKEKALRLGKRLQNYADDRGFPVSIGIGSDYYDNPYMLHYSYEEAKESLMDRFFQGNRLIFHYEKRKLSDKVWKKAVSPAEKAELLARVRIGDIEGSISFLKILLEQMAHSYMHNVDMYKSEAFDLVMSLSRLVLDTGADASEILSDNARVIQELYNTIRYDKFVHKVCDYWRELAGQVALANAADVSPAIRSALEYLKQNMSNKISLDQVAQYCFISTYHFAHLFKKEVGLSFIDYLNKMRIEKAVHYLETTDLSVQEIASRVGFHDSNYFARKFKSLMNCSASEYRAAKLC</sequence>
<dbReference type="PROSITE" id="PS00041">
    <property type="entry name" value="HTH_ARAC_FAMILY_1"/>
    <property type="match status" value="1"/>
</dbReference>
<reference evidence="5 6" key="1">
    <citation type="submission" date="2021-03" db="EMBL/GenBank/DDBJ databases">
        <title>Genomic Encyclopedia of Type Strains, Phase IV (KMG-IV): sequencing the most valuable type-strain genomes for metagenomic binning, comparative biology and taxonomic classification.</title>
        <authorList>
            <person name="Goeker M."/>
        </authorList>
    </citation>
    <scope>NUCLEOTIDE SEQUENCE [LARGE SCALE GENOMIC DNA]</scope>
    <source>
        <strain evidence="5 6">DSM 26048</strain>
    </source>
</reference>
<dbReference type="InterPro" id="IPR041522">
    <property type="entry name" value="CdaR_GGDEF"/>
</dbReference>
<feature type="domain" description="HTH araC/xylS-type" evidence="4">
    <location>
        <begin position="297"/>
        <end position="395"/>
    </location>
</feature>
<organism evidence="5 6">
    <name type="scientific">Paenibacillus eucommiae</name>
    <dbReference type="NCBI Taxonomy" id="1355755"/>
    <lineage>
        <taxon>Bacteria</taxon>
        <taxon>Bacillati</taxon>
        <taxon>Bacillota</taxon>
        <taxon>Bacilli</taxon>
        <taxon>Bacillales</taxon>
        <taxon>Paenibacillaceae</taxon>
        <taxon>Paenibacillus</taxon>
    </lineage>
</organism>
<dbReference type="SUPFAM" id="SSF46689">
    <property type="entry name" value="Homeodomain-like"/>
    <property type="match status" value="2"/>
</dbReference>
<protein>
    <submittedName>
        <fullName evidence="5">Two-component system response regulator YesN</fullName>
    </submittedName>
</protein>
<dbReference type="Proteomes" id="UP001519287">
    <property type="component" value="Unassembled WGS sequence"/>
</dbReference>
<dbReference type="PANTHER" id="PTHR43280:SF28">
    <property type="entry name" value="HTH-TYPE TRANSCRIPTIONAL ACTIVATOR RHAS"/>
    <property type="match status" value="1"/>
</dbReference>
<dbReference type="InterPro" id="IPR009057">
    <property type="entry name" value="Homeodomain-like_sf"/>
</dbReference>
<dbReference type="SMART" id="SM00342">
    <property type="entry name" value="HTH_ARAC"/>
    <property type="match status" value="1"/>
</dbReference>
<dbReference type="PANTHER" id="PTHR43280">
    <property type="entry name" value="ARAC-FAMILY TRANSCRIPTIONAL REGULATOR"/>
    <property type="match status" value="1"/>
</dbReference>
<dbReference type="EMBL" id="JAGGLB010000031">
    <property type="protein sequence ID" value="MBP1995185.1"/>
    <property type="molecule type" value="Genomic_DNA"/>
</dbReference>
<name>A0ABS4J7F6_9BACL</name>
<keyword evidence="2" id="KW-0238">DNA-binding</keyword>